<organism evidence="1 2">
    <name type="scientific">Corynebacterium gerontici</name>
    <dbReference type="NCBI Taxonomy" id="2079234"/>
    <lineage>
        <taxon>Bacteria</taxon>
        <taxon>Bacillati</taxon>
        <taxon>Actinomycetota</taxon>
        <taxon>Actinomycetes</taxon>
        <taxon>Mycobacteriales</taxon>
        <taxon>Corynebacteriaceae</taxon>
        <taxon>Corynebacterium</taxon>
    </lineage>
</organism>
<dbReference type="EMBL" id="CP033897">
    <property type="protein sequence ID" value="AZA11542.1"/>
    <property type="molecule type" value="Genomic_DNA"/>
</dbReference>
<protein>
    <submittedName>
        <fullName evidence="1">Uncharacterized protein</fullName>
    </submittedName>
</protein>
<name>A0A3G6J0Q5_9CORY</name>
<proteinExistence type="predicted"/>
<reference evidence="1 2" key="1">
    <citation type="submission" date="2018-11" db="EMBL/GenBank/DDBJ databases">
        <authorList>
            <person name="Kleinhagauer T."/>
            <person name="Glaeser S.P."/>
            <person name="Spergser J."/>
            <person name="Ruckert C."/>
            <person name="Kaempfer P."/>
            <person name="Busse H.-J."/>
        </authorList>
    </citation>
    <scope>NUCLEOTIDE SEQUENCE [LARGE SCALE GENOMIC DNA]</scope>
    <source>
        <strain evidence="1 2">W8</strain>
    </source>
</reference>
<keyword evidence="2" id="KW-1185">Reference proteome</keyword>
<dbReference type="KEGG" id="cgk:CGERO_06175"/>
<gene>
    <name evidence="1" type="ORF">CGERO_06175</name>
</gene>
<accession>A0A3G6J0Q5</accession>
<sequence length="61" mass="6921">MLLLLVLARTALGNPCCSTPFLTMFSINLRCVDPESTPMHWCGLSLGLADYRTKPHYWLHD</sequence>
<evidence type="ECO:0000313" key="2">
    <source>
        <dbReference type="Proteomes" id="UP000271587"/>
    </source>
</evidence>
<dbReference type="Proteomes" id="UP000271587">
    <property type="component" value="Chromosome"/>
</dbReference>
<dbReference type="AlphaFoldDB" id="A0A3G6J0Q5"/>
<evidence type="ECO:0000313" key="1">
    <source>
        <dbReference type="EMBL" id="AZA11542.1"/>
    </source>
</evidence>